<dbReference type="EMBL" id="BK014784">
    <property type="protein sequence ID" value="DAD75471.1"/>
    <property type="molecule type" value="Genomic_DNA"/>
</dbReference>
<name>A0A8S5M096_9CAUD</name>
<protein>
    <submittedName>
        <fullName evidence="1">Uncharacterized protein</fullName>
    </submittedName>
</protein>
<proteinExistence type="predicted"/>
<organism evidence="1">
    <name type="scientific">Siphoviridae sp. ctuvC1</name>
    <dbReference type="NCBI Taxonomy" id="2826507"/>
    <lineage>
        <taxon>Viruses</taxon>
        <taxon>Duplodnaviria</taxon>
        <taxon>Heunggongvirae</taxon>
        <taxon>Uroviricota</taxon>
        <taxon>Caudoviricetes</taxon>
    </lineage>
</organism>
<accession>A0A8S5M096</accession>
<evidence type="ECO:0000313" key="1">
    <source>
        <dbReference type="EMBL" id="DAD75471.1"/>
    </source>
</evidence>
<reference evidence="1" key="1">
    <citation type="journal article" date="2021" name="Proc. Natl. Acad. Sci. U.S.A.">
        <title>A Catalog of Tens of Thousands of Viruses from Human Metagenomes Reveals Hidden Associations with Chronic Diseases.</title>
        <authorList>
            <person name="Tisza M.J."/>
            <person name="Buck C.B."/>
        </authorList>
    </citation>
    <scope>NUCLEOTIDE SEQUENCE</scope>
    <source>
        <strain evidence="1">CtuvC1</strain>
    </source>
</reference>
<sequence length="56" mass="6598">MTESDYKYLQERLSKKSENNPYKHTGCTNYETGYKEGIAAAKSILSEFYHRMEDLK</sequence>